<evidence type="ECO:0000259" key="4">
    <source>
        <dbReference type="Pfam" id="PF00557"/>
    </source>
</evidence>
<dbReference type="PANTHER" id="PTHR46112:SF3">
    <property type="entry name" value="AMINOPEPTIDASE YPDF"/>
    <property type="match status" value="1"/>
</dbReference>
<sequence length="354" mass="39067">MHPRLVRLRKQMKANGVDRFLVVDPKNLRYITGFTGSWGALLVDSADAILITDFRYAEQVEEETSGFDIRITKELPFLEAAKVRNGFKGRFGFEAKSVSCFDFGKLKEALPGTDLVPCENLVQELRVVKDSFEIGKIRHACEIGDEVFSEILKQVKPGVCEADLAAEIDYQFRKRGSSGPAFDTIVASGPRSSMPHARAGSRELEKGDMVTFDMGAVFEGYCSDMTRTVVVGKADDSQRNIYHLVLDAQQKAVDLIKSGVKCSDLDKAARGKIEQAGYGENFGHRLGHGVGLDVHEEPSLSSQNDSPVETNTVFTVEPGVYLAKRWGVRIEDTVVVRKEGCEILTGSPKDLLEL</sequence>
<accession>A0A523UN61</accession>
<evidence type="ECO:0000256" key="3">
    <source>
        <dbReference type="RuleBase" id="RU000590"/>
    </source>
</evidence>
<evidence type="ECO:0000313" key="7">
    <source>
        <dbReference type="Proteomes" id="UP000315525"/>
    </source>
</evidence>
<proteinExistence type="inferred from homology"/>
<dbReference type="SUPFAM" id="SSF55920">
    <property type="entry name" value="Creatinase/aminopeptidase"/>
    <property type="match status" value="1"/>
</dbReference>
<feature type="domain" description="Peptidase M24" evidence="4">
    <location>
        <begin position="136"/>
        <end position="337"/>
    </location>
</feature>
<dbReference type="InterPro" id="IPR000587">
    <property type="entry name" value="Creatinase_N"/>
</dbReference>
<reference evidence="6 7" key="1">
    <citation type="submission" date="2019-03" db="EMBL/GenBank/DDBJ databases">
        <title>Metabolic potential of uncultured bacteria and archaea associated with petroleum seepage in deep-sea sediments.</title>
        <authorList>
            <person name="Dong X."/>
            <person name="Hubert C."/>
        </authorList>
    </citation>
    <scope>NUCLEOTIDE SEQUENCE [LARGE SCALE GENOMIC DNA]</scope>
    <source>
        <strain evidence="6">E44_bin18</strain>
    </source>
</reference>
<keyword evidence="6" id="KW-0031">Aminopeptidase</keyword>
<organism evidence="6 7">
    <name type="scientific">candidate division TA06 bacterium</name>
    <dbReference type="NCBI Taxonomy" id="2250710"/>
    <lineage>
        <taxon>Bacteria</taxon>
        <taxon>Bacteria division TA06</taxon>
    </lineage>
</organism>
<dbReference type="EMBL" id="SOJN01000142">
    <property type="protein sequence ID" value="TET43970.1"/>
    <property type="molecule type" value="Genomic_DNA"/>
</dbReference>
<keyword evidence="6" id="KW-0645">Protease</keyword>
<dbReference type="InterPro" id="IPR050659">
    <property type="entry name" value="Peptidase_M24B"/>
</dbReference>
<name>A0A523UN61_UNCT6</name>
<feature type="domain" description="Creatinase N-terminal" evidence="5">
    <location>
        <begin position="4"/>
        <end position="128"/>
    </location>
</feature>
<dbReference type="Pfam" id="PF00557">
    <property type="entry name" value="Peptidase_M24"/>
    <property type="match status" value="1"/>
</dbReference>
<dbReference type="InterPro" id="IPR000994">
    <property type="entry name" value="Pept_M24"/>
</dbReference>
<evidence type="ECO:0000259" key="5">
    <source>
        <dbReference type="Pfam" id="PF01321"/>
    </source>
</evidence>
<dbReference type="InterPro" id="IPR036005">
    <property type="entry name" value="Creatinase/aminopeptidase-like"/>
</dbReference>
<keyword evidence="2" id="KW-0378">Hydrolase</keyword>
<evidence type="ECO:0000256" key="1">
    <source>
        <dbReference type="ARBA" id="ARBA00022723"/>
    </source>
</evidence>
<dbReference type="PANTHER" id="PTHR46112">
    <property type="entry name" value="AMINOPEPTIDASE"/>
    <property type="match status" value="1"/>
</dbReference>
<dbReference type="Pfam" id="PF01321">
    <property type="entry name" value="Creatinase_N"/>
    <property type="match status" value="1"/>
</dbReference>
<evidence type="ECO:0000313" key="6">
    <source>
        <dbReference type="EMBL" id="TET43970.1"/>
    </source>
</evidence>
<gene>
    <name evidence="6" type="ORF">E3J62_11530</name>
</gene>
<dbReference type="Gene3D" id="3.90.230.10">
    <property type="entry name" value="Creatinase/methionine aminopeptidase superfamily"/>
    <property type="match status" value="1"/>
</dbReference>
<protein>
    <submittedName>
        <fullName evidence="6">Aminopeptidase P family protein</fullName>
    </submittedName>
</protein>
<dbReference type="Gene3D" id="3.40.350.10">
    <property type="entry name" value="Creatinase/prolidase N-terminal domain"/>
    <property type="match status" value="1"/>
</dbReference>
<comment type="caution">
    <text evidence="6">The sequence shown here is derived from an EMBL/GenBank/DDBJ whole genome shotgun (WGS) entry which is preliminary data.</text>
</comment>
<dbReference type="PROSITE" id="PS00491">
    <property type="entry name" value="PROLINE_PEPTIDASE"/>
    <property type="match status" value="1"/>
</dbReference>
<dbReference type="Proteomes" id="UP000315525">
    <property type="component" value="Unassembled WGS sequence"/>
</dbReference>
<dbReference type="GO" id="GO:0046872">
    <property type="term" value="F:metal ion binding"/>
    <property type="evidence" value="ECO:0007669"/>
    <property type="project" value="UniProtKB-KW"/>
</dbReference>
<keyword evidence="1 3" id="KW-0479">Metal-binding</keyword>
<dbReference type="SUPFAM" id="SSF53092">
    <property type="entry name" value="Creatinase/prolidase N-terminal domain"/>
    <property type="match status" value="1"/>
</dbReference>
<dbReference type="InterPro" id="IPR029149">
    <property type="entry name" value="Creatin/AminoP/Spt16_N"/>
</dbReference>
<dbReference type="CDD" id="cd01092">
    <property type="entry name" value="APP-like"/>
    <property type="match status" value="1"/>
</dbReference>
<dbReference type="InterPro" id="IPR001131">
    <property type="entry name" value="Peptidase_M24B_aminopep-P_CS"/>
</dbReference>
<evidence type="ECO:0000256" key="2">
    <source>
        <dbReference type="ARBA" id="ARBA00022801"/>
    </source>
</evidence>
<dbReference type="GO" id="GO:0004177">
    <property type="term" value="F:aminopeptidase activity"/>
    <property type="evidence" value="ECO:0007669"/>
    <property type="project" value="UniProtKB-KW"/>
</dbReference>
<dbReference type="AlphaFoldDB" id="A0A523UN61"/>
<comment type="similarity">
    <text evidence="3">Belongs to the peptidase M24B family.</text>
</comment>